<dbReference type="Pfam" id="PF02176">
    <property type="entry name" value="zf-TRAF"/>
    <property type="match status" value="1"/>
</dbReference>
<dbReference type="PANTHER" id="PTHR10131:SF94">
    <property type="entry name" value="TNF RECEPTOR-ASSOCIATED FACTOR 4"/>
    <property type="match status" value="1"/>
</dbReference>
<feature type="domain" description="RING-type" evidence="9">
    <location>
        <begin position="24"/>
        <end position="65"/>
    </location>
</feature>
<feature type="zinc finger region" description="TRAF-type" evidence="7">
    <location>
        <begin position="106"/>
        <end position="152"/>
    </location>
</feature>
<evidence type="ECO:0000256" key="3">
    <source>
        <dbReference type="ARBA" id="ARBA00022723"/>
    </source>
</evidence>
<dbReference type="RefSeq" id="XP_066921048.1">
    <property type="nucleotide sequence ID" value="XM_067064947.1"/>
</dbReference>
<comment type="subcellular location">
    <subcellularLocation>
        <location evidence="1">Cytoplasm</location>
    </subcellularLocation>
</comment>
<evidence type="ECO:0000256" key="6">
    <source>
        <dbReference type="ARBA" id="ARBA00022833"/>
    </source>
</evidence>
<dbReference type="PANTHER" id="PTHR10131">
    <property type="entry name" value="TNF RECEPTOR ASSOCIATED FACTOR"/>
    <property type="match status" value="1"/>
</dbReference>
<dbReference type="InterPro" id="IPR002083">
    <property type="entry name" value="MATH/TRAF_dom"/>
</dbReference>
<dbReference type="PROSITE" id="PS00518">
    <property type="entry name" value="ZF_RING_1"/>
    <property type="match status" value="1"/>
</dbReference>
<feature type="coiled-coil region" evidence="8">
    <location>
        <begin position="191"/>
        <end position="232"/>
    </location>
</feature>
<keyword evidence="12" id="KW-1185">Reference proteome</keyword>
<sequence length="394" mass="45525">MASNFDRGGYEVDFVEGEPSHSTCCICLFILRNPMQGRECGHRFCTPCAEQLPSTDGMIICPEDRKKVELFPDLGKERELLDLMVKCSNSKMGCSWSDHLRHFDDHVKACGFSMIACTNSDCNKEVLRMDFQNHVDKDCEFRTIHCQTCGHEYQSNPVMFCCPQCKGFKDKNGGEQCIITREQMSFLVERIQNLEAKSKTQQDLLEIQQKKLEEETERNVSLRSQIAQLETLKNSVSIEDSQIVLSNEHVWRINKFEKKRQQAAERFNTEPLERYFYTSRGHKIRIKLFLDGREGSTRGKYVCLSLAAVEGCFDDAVQWPVKATIQFQVKNQAGNTLWLDHIDTRQSINARFFQKPDYYEKGSIRCDEFIPVSGLKSAVFKNMLILIFDVEYSK</sequence>
<dbReference type="GO" id="GO:0043122">
    <property type="term" value="P:regulation of canonical NF-kappaB signal transduction"/>
    <property type="evidence" value="ECO:0007669"/>
    <property type="project" value="TreeGrafter"/>
</dbReference>
<dbReference type="PROSITE" id="PS50089">
    <property type="entry name" value="ZF_RING_2"/>
    <property type="match status" value="1"/>
</dbReference>
<keyword evidence="2" id="KW-0963">Cytoplasm</keyword>
<dbReference type="GeneID" id="136808409"/>
<evidence type="ECO:0000256" key="7">
    <source>
        <dbReference type="PROSITE-ProRule" id="PRU00207"/>
    </source>
</evidence>
<dbReference type="SUPFAM" id="SSF49599">
    <property type="entry name" value="TRAF domain-like"/>
    <property type="match status" value="2"/>
</dbReference>
<dbReference type="InterPro" id="IPR001293">
    <property type="entry name" value="Znf_TRAF"/>
</dbReference>
<dbReference type="RefSeq" id="XP_066921050.1">
    <property type="nucleotide sequence ID" value="XM_067064949.1"/>
</dbReference>
<keyword evidence="8" id="KW-0175">Coiled coil</keyword>
<name>A0A7M5XMT8_9CNID</name>
<evidence type="ECO:0000313" key="11">
    <source>
        <dbReference type="EnsemblMetazoa" id="CLYHEMP025925.1"/>
    </source>
</evidence>
<keyword evidence="5 7" id="KW-0863">Zinc-finger</keyword>
<dbReference type="InterPro" id="IPR008974">
    <property type="entry name" value="TRAF-like"/>
</dbReference>
<dbReference type="Gene3D" id="3.30.40.10">
    <property type="entry name" value="Zinc/RING finger domain, C3HC4 (zinc finger)"/>
    <property type="match status" value="2"/>
</dbReference>
<dbReference type="Proteomes" id="UP000594262">
    <property type="component" value="Unplaced"/>
</dbReference>
<dbReference type="Gene3D" id="2.60.210.10">
    <property type="entry name" value="Apoptosis, Tumor Necrosis Factor Receptor Associated Protein 2, Chain A"/>
    <property type="match status" value="1"/>
</dbReference>
<reference evidence="11" key="1">
    <citation type="submission" date="2021-01" db="UniProtKB">
        <authorList>
            <consortium name="EnsemblMetazoa"/>
        </authorList>
    </citation>
    <scope>IDENTIFICATION</scope>
</reference>
<protein>
    <submittedName>
        <fullName evidence="11">Uncharacterized protein</fullName>
    </submittedName>
</protein>
<dbReference type="EnsemblMetazoa" id="CLYHEMT025925.1">
    <property type="protein sequence ID" value="CLYHEMP025925.1"/>
    <property type="gene ID" value="CLYHEMG025925"/>
</dbReference>
<accession>A0A7M5XMT8</accession>
<dbReference type="Pfam" id="PF22486">
    <property type="entry name" value="MATH_2"/>
    <property type="match status" value="1"/>
</dbReference>
<evidence type="ECO:0000259" key="9">
    <source>
        <dbReference type="PROSITE" id="PS50089"/>
    </source>
</evidence>
<evidence type="ECO:0000256" key="1">
    <source>
        <dbReference type="ARBA" id="ARBA00004496"/>
    </source>
</evidence>
<dbReference type="InterPro" id="IPR017907">
    <property type="entry name" value="Znf_RING_CS"/>
</dbReference>
<dbReference type="RefSeq" id="XP_066921049.1">
    <property type="nucleotide sequence ID" value="XM_067064948.1"/>
</dbReference>
<evidence type="ECO:0000256" key="4">
    <source>
        <dbReference type="ARBA" id="ARBA00022737"/>
    </source>
</evidence>
<evidence type="ECO:0000256" key="8">
    <source>
        <dbReference type="SAM" id="Coils"/>
    </source>
</evidence>
<keyword evidence="3 7" id="KW-0479">Metal-binding</keyword>
<dbReference type="OrthoDB" id="5945397at2759"/>
<dbReference type="AlphaFoldDB" id="A0A7M5XMT8"/>
<evidence type="ECO:0000256" key="5">
    <source>
        <dbReference type="ARBA" id="ARBA00022771"/>
    </source>
</evidence>
<evidence type="ECO:0000256" key="2">
    <source>
        <dbReference type="ARBA" id="ARBA00022490"/>
    </source>
</evidence>
<evidence type="ECO:0000313" key="12">
    <source>
        <dbReference type="Proteomes" id="UP000594262"/>
    </source>
</evidence>
<dbReference type="InterPro" id="IPR013083">
    <property type="entry name" value="Znf_RING/FYVE/PHD"/>
</dbReference>
<dbReference type="InterPro" id="IPR001841">
    <property type="entry name" value="Znf_RING"/>
</dbReference>
<keyword evidence="4" id="KW-0677">Repeat</keyword>
<proteinExistence type="predicted"/>
<feature type="domain" description="TRAF-type" evidence="10">
    <location>
        <begin position="106"/>
        <end position="152"/>
    </location>
</feature>
<evidence type="ECO:0000259" key="10">
    <source>
        <dbReference type="PROSITE" id="PS50145"/>
    </source>
</evidence>
<dbReference type="SUPFAM" id="SSF57850">
    <property type="entry name" value="RING/U-box"/>
    <property type="match status" value="1"/>
</dbReference>
<organism evidence="11 12">
    <name type="scientific">Clytia hemisphaerica</name>
    <dbReference type="NCBI Taxonomy" id="252671"/>
    <lineage>
        <taxon>Eukaryota</taxon>
        <taxon>Metazoa</taxon>
        <taxon>Cnidaria</taxon>
        <taxon>Hydrozoa</taxon>
        <taxon>Hydroidolina</taxon>
        <taxon>Leptothecata</taxon>
        <taxon>Obeliida</taxon>
        <taxon>Clytiidae</taxon>
        <taxon>Clytia</taxon>
    </lineage>
</organism>
<keyword evidence="6 7" id="KW-0862">Zinc</keyword>
<dbReference type="GO" id="GO:0005737">
    <property type="term" value="C:cytoplasm"/>
    <property type="evidence" value="ECO:0007669"/>
    <property type="project" value="UniProtKB-SubCell"/>
</dbReference>
<dbReference type="PROSITE" id="PS50145">
    <property type="entry name" value="ZF_TRAF"/>
    <property type="match status" value="1"/>
</dbReference>
<dbReference type="GO" id="GO:0008270">
    <property type="term" value="F:zinc ion binding"/>
    <property type="evidence" value="ECO:0007669"/>
    <property type="project" value="UniProtKB-KW"/>
</dbReference>